<name>A0A6J5Z1I7_9ZZZZ</name>
<reference evidence="1" key="1">
    <citation type="submission" date="2020-05" db="EMBL/GenBank/DDBJ databases">
        <authorList>
            <person name="Chiriac C."/>
            <person name="Salcher M."/>
            <person name="Ghai R."/>
            <person name="Kavagutti S V."/>
        </authorList>
    </citation>
    <scope>NUCLEOTIDE SEQUENCE</scope>
</reference>
<gene>
    <name evidence="1" type="ORF">UFOPK3770_00429</name>
</gene>
<dbReference type="EMBL" id="CAESAJ010000028">
    <property type="protein sequence ID" value="CAB4334080.1"/>
    <property type="molecule type" value="Genomic_DNA"/>
</dbReference>
<accession>A0A6J5Z1I7</accession>
<proteinExistence type="predicted"/>
<evidence type="ECO:0000313" key="1">
    <source>
        <dbReference type="EMBL" id="CAB4334080.1"/>
    </source>
</evidence>
<dbReference type="AlphaFoldDB" id="A0A6J5Z1I7"/>
<sequence length="93" mass="9706">MSGPATLIEALYDVVAPTGVTSIVLAPTVVGVNVNVMLVSLVQVIFPATTAVPPTETVPFEVPKPLPVRVTDLVLSVVFTVFGSTKVTPFEDV</sequence>
<organism evidence="1">
    <name type="scientific">freshwater metagenome</name>
    <dbReference type="NCBI Taxonomy" id="449393"/>
    <lineage>
        <taxon>unclassified sequences</taxon>
        <taxon>metagenomes</taxon>
        <taxon>ecological metagenomes</taxon>
    </lineage>
</organism>
<protein>
    <submittedName>
        <fullName evidence="1">Unannotated protein</fullName>
    </submittedName>
</protein>